<proteinExistence type="inferred from homology"/>
<organism evidence="3 4">
    <name type="scientific">Enterovibrio norvegicus DSM 15893</name>
    <dbReference type="NCBI Taxonomy" id="1121869"/>
    <lineage>
        <taxon>Bacteria</taxon>
        <taxon>Pseudomonadati</taxon>
        <taxon>Pseudomonadota</taxon>
        <taxon>Gammaproteobacteria</taxon>
        <taxon>Vibrionales</taxon>
        <taxon>Vibrionaceae</taxon>
        <taxon>Enterovibrio</taxon>
    </lineage>
</organism>
<name>A0A1I5MVS2_9GAMM</name>
<sequence length="281" mass="32283">MRIIDAHLHLIDLHRGKYGWLRAGNPPNWDDKVTICRDWAETDLVLNDDHKIEGFLHVEAGFDNEEPWRELAWLEDTVRMPFRSIGCVDLTLDSDAFTQHLAKLRRHKSAAGVRHILDEDAAQLLRDPQVISNLRVIADSGLIFEAQFDGADGNAMDAFLSLCNETPKLRTAFNHAGFPPENDHEQWAKNLQSLAIQPNVYIKASGWEMTNRTYGVEAVANRITELMNWFGEDKVMLASNFPLSELRMAYQEVWQEYASLPFTKEVMAKLCFSNAQQFYRF</sequence>
<keyword evidence="3" id="KW-0378">Hydrolase</keyword>
<dbReference type="SUPFAM" id="SSF51556">
    <property type="entry name" value="Metallo-dependent hydrolases"/>
    <property type="match status" value="1"/>
</dbReference>
<evidence type="ECO:0000259" key="2">
    <source>
        <dbReference type="Pfam" id="PF04909"/>
    </source>
</evidence>
<dbReference type="PANTHER" id="PTHR43569">
    <property type="entry name" value="AMIDOHYDROLASE"/>
    <property type="match status" value="1"/>
</dbReference>
<dbReference type="EMBL" id="FOWR01000008">
    <property type="protein sequence ID" value="SFP13669.1"/>
    <property type="molecule type" value="Genomic_DNA"/>
</dbReference>
<comment type="similarity">
    <text evidence="1">Belongs to the metallo-dependent hydrolases superfamily.</text>
</comment>
<gene>
    <name evidence="3" type="ORF">SAMN03084138_01412</name>
</gene>
<protein>
    <submittedName>
        <fullName evidence="3">Predicted metal-dependent hydrolase, TIM-barrel fold</fullName>
    </submittedName>
</protein>
<dbReference type="InterPro" id="IPR052350">
    <property type="entry name" value="Metallo-dep_Lactonases"/>
</dbReference>
<dbReference type="AlphaFoldDB" id="A0A1I5MVS2"/>
<accession>A0A1I5MVS2</accession>
<evidence type="ECO:0000313" key="4">
    <source>
        <dbReference type="Proteomes" id="UP000182692"/>
    </source>
</evidence>
<dbReference type="Gene3D" id="3.20.20.140">
    <property type="entry name" value="Metal-dependent hydrolases"/>
    <property type="match status" value="1"/>
</dbReference>
<dbReference type="RefSeq" id="WP_074926140.1">
    <property type="nucleotide sequence ID" value="NZ_FOWR01000008.1"/>
</dbReference>
<dbReference type="Proteomes" id="UP000182692">
    <property type="component" value="Unassembled WGS sequence"/>
</dbReference>
<reference evidence="3 4" key="1">
    <citation type="submission" date="2016-10" db="EMBL/GenBank/DDBJ databases">
        <authorList>
            <person name="de Groot N.N."/>
        </authorList>
    </citation>
    <scope>NUCLEOTIDE SEQUENCE [LARGE SCALE GENOMIC DNA]</scope>
    <source>
        <strain evidence="3 4">DSM 15893</strain>
    </source>
</reference>
<dbReference type="PANTHER" id="PTHR43569:SF2">
    <property type="entry name" value="AMIDOHYDROLASE-RELATED DOMAIN-CONTAINING PROTEIN"/>
    <property type="match status" value="1"/>
</dbReference>
<evidence type="ECO:0000313" key="3">
    <source>
        <dbReference type="EMBL" id="SFP13669.1"/>
    </source>
</evidence>
<dbReference type="GeneID" id="35872050"/>
<dbReference type="OrthoDB" id="9787654at2"/>
<dbReference type="STRING" id="1121869.SAMN03084138_01412"/>
<feature type="domain" description="Amidohydrolase-related" evidence="2">
    <location>
        <begin position="4"/>
        <end position="281"/>
    </location>
</feature>
<evidence type="ECO:0000256" key="1">
    <source>
        <dbReference type="ARBA" id="ARBA00038310"/>
    </source>
</evidence>
<dbReference type="InterPro" id="IPR032466">
    <property type="entry name" value="Metal_Hydrolase"/>
</dbReference>
<dbReference type="InterPro" id="IPR006680">
    <property type="entry name" value="Amidohydro-rel"/>
</dbReference>
<dbReference type="GO" id="GO:0016787">
    <property type="term" value="F:hydrolase activity"/>
    <property type="evidence" value="ECO:0007669"/>
    <property type="project" value="UniProtKB-KW"/>
</dbReference>
<dbReference type="Pfam" id="PF04909">
    <property type="entry name" value="Amidohydro_2"/>
    <property type="match status" value="1"/>
</dbReference>